<feature type="transmembrane region" description="Helical" evidence="10">
    <location>
        <begin position="59"/>
        <end position="77"/>
    </location>
</feature>
<dbReference type="GO" id="GO:0006814">
    <property type="term" value="P:sodium ion transport"/>
    <property type="evidence" value="ECO:0007669"/>
    <property type="project" value="UniProtKB-KW"/>
</dbReference>
<keyword evidence="9" id="KW-0739">Sodium transport</keyword>
<dbReference type="EMBL" id="WBVQ01000001">
    <property type="protein sequence ID" value="KAB2817641.1"/>
    <property type="molecule type" value="Genomic_DNA"/>
</dbReference>
<evidence type="ECO:0000256" key="4">
    <source>
        <dbReference type="ARBA" id="ARBA00022692"/>
    </source>
</evidence>
<dbReference type="OrthoDB" id="9793589at2"/>
<feature type="chain" id="PRO_5026990790" evidence="11">
    <location>
        <begin position="23"/>
        <end position="484"/>
    </location>
</feature>
<keyword evidence="3" id="KW-0050">Antiport</keyword>
<feature type="transmembrane region" description="Helical" evidence="10">
    <location>
        <begin position="208"/>
        <end position="229"/>
    </location>
</feature>
<gene>
    <name evidence="13" type="ORF">F8C82_04355</name>
</gene>
<dbReference type="PANTHER" id="PTHR43562">
    <property type="entry name" value="NAPA-TYPE SODIUM/HYDROGEN ANTIPORTER"/>
    <property type="match status" value="1"/>
</dbReference>
<evidence type="ECO:0000259" key="12">
    <source>
        <dbReference type="Pfam" id="PF00999"/>
    </source>
</evidence>
<feature type="transmembrane region" description="Helical" evidence="10">
    <location>
        <begin position="394"/>
        <end position="415"/>
    </location>
</feature>
<dbReference type="GO" id="GO:1902600">
    <property type="term" value="P:proton transmembrane transport"/>
    <property type="evidence" value="ECO:0007669"/>
    <property type="project" value="InterPro"/>
</dbReference>
<dbReference type="PANTHER" id="PTHR43562:SF3">
    <property type="entry name" value="SODIUM ION_PROTON EXCHANGER (EUROFUNG)"/>
    <property type="match status" value="1"/>
</dbReference>
<dbReference type="InterPro" id="IPR006153">
    <property type="entry name" value="Cation/H_exchanger_TM"/>
</dbReference>
<evidence type="ECO:0000256" key="1">
    <source>
        <dbReference type="ARBA" id="ARBA00004141"/>
    </source>
</evidence>
<feature type="transmembrane region" description="Helical" evidence="10">
    <location>
        <begin position="32"/>
        <end position="52"/>
    </location>
</feature>
<evidence type="ECO:0000256" key="2">
    <source>
        <dbReference type="ARBA" id="ARBA00022448"/>
    </source>
</evidence>
<dbReference type="AlphaFoldDB" id="A0A6L3ZID2"/>
<keyword evidence="5 10" id="KW-1133">Transmembrane helix</keyword>
<accession>A0A6L3ZID2</accession>
<dbReference type="Proteomes" id="UP000484164">
    <property type="component" value="Unassembled WGS sequence"/>
</dbReference>
<keyword evidence="6" id="KW-0915">Sodium</keyword>
<dbReference type="Gene3D" id="1.20.1530.20">
    <property type="match status" value="2"/>
</dbReference>
<feature type="transmembrane region" description="Helical" evidence="10">
    <location>
        <begin position="145"/>
        <end position="163"/>
    </location>
</feature>
<evidence type="ECO:0000256" key="5">
    <source>
        <dbReference type="ARBA" id="ARBA00022989"/>
    </source>
</evidence>
<keyword evidence="11" id="KW-0732">Signal</keyword>
<sequence length="484" mass="52926">MIPYAKRLFFSLLFLFPTLSFASDEGHSDPFTKEFLAIFLILIAAVSGRFIARRFKQSEVLGELIIGIALGALLFSLNNRLVTTIRYQNEIREIIEETSDMEAEFDVAVKNYVANETELPDDVQARIVNVMTSEGFLNNFLNANYTLLFSSLGVLLLLFMVGLEVSSAEMIKMGSISFSVATLGVVFPFVLGYLVAEFLIPGIEDQNVAIFVGATLAATSIGITARVFKDANSLQLKESKLVLGAAVIDDIMGLILLAIVSGLVTSGNIDLTEIVVIVAKALLFLVFVYVTERYLLRHVVKFFGFFAGRNTFLLFPFTLLLLFAWLSSVIGLASIVGAFCAGLVLRDDLFKRFKRDHQTIEDLIAPIEGIFAPVFFVLMGFQVDIMAFGNWDVLLAGLMLTVVAIVGKLLAGMFLKKGYDKLLVGIGLVPRGEVGLIFASIGKSIGVLNDELFAVVIIVVILTTLVTPPLLSARLKKVRASANE</sequence>
<feature type="transmembrane region" description="Helical" evidence="10">
    <location>
        <begin position="302"/>
        <end position="323"/>
    </location>
</feature>
<feature type="transmembrane region" description="Helical" evidence="10">
    <location>
        <begin position="453"/>
        <end position="471"/>
    </location>
</feature>
<evidence type="ECO:0000256" key="11">
    <source>
        <dbReference type="SAM" id="SignalP"/>
    </source>
</evidence>
<evidence type="ECO:0000256" key="9">
    <source>
        <dbReference type="ARBA" id="ARBA00023201"/>
    </source>
</evidence>
<evidence type="ECO:0000256" key="10">
    <source>
        <dbReference type="SAM" id="Phobius"/>
    </source>
</evidence>
<dbReference type="GO" id="GO:0016020">
    <property type="term" value="C:membrane"/>
    <property type="evidence" value="ECO:0007669"/>
    <property type="project" value="UniProtKB-SubCell"/>
</dbReference>
<feature type="transmembrane region" description="Helical" evidence="10">
    <location>
        <begin position="241"/>
        <end position="265"/>
    </location>
</feature>
<keyword evidence="2" id="KW-0813">Transport</keyword>
<evidence type="ECO:0000256" key="7">
    <source>
        <dbReference type="ARBA" id="ARBA00023065"/>
    </source>
</evidence>
<dbReference type="RefSeq" id="WP_151692330.1">
    <property type="nucleotide sequence ID" value="NZ_BMGX01000002.1"/>
</dbReference>
<feature type="transmembrane region" description="Helical" evidence="10">
    <location>
        <begin position="422"/>
        <end position="441"/>
    </location>
</feature>
<proteinExistence type="predicted"/>
<feature type="transmembrane region" description="Helical" evidence="10">
    <location>
        <begin position="175"/>
        <end position="196"/>
    </location>
</feature>
<dbReference type="InterPro" id="IPR038770">
    <property type="entry name" value="Na+/solute_symporter_sf"/>
</dbReference>
<comment type="caution">
    <text evidence="13">The sequence shown here is derived from an EMBL/GenBank/DDBJ whole genome shotgun (WGS) entry which is preliminary data.</text>
</comment>
<protein>
    <submittedName>
        <fullName evidence="13">Cation:proton antiporter</fullName>
    </submittedName>
</protein>
<dbReference type="Pfam" id="PF00999">
    <property type="entry name" value="Na_H_Exchanger"/>
    <property type="match status" value="1"/>
</dbReference>
<feature type="transmembrane region" description="Helical" evidence="10">
    <location>
        <begin position="329"/>
        <end position="346"/>
    </location>
</feature>
<evidence type="ECO:0000313" key="14">
    <source>
        <dbReference type="Proteomes" id="UP000484164"/>
    </source>
</evidence>
<keyword evidence="4 10" id="KW-0812">Transmembrane</keyword>
<comment type="subcellular location">
    <subcellularLocation>
        <location evidence="1">Membrane</location>
        <topology evidence="1">Multi-pass membrane protein</topology>
    </subcellularLocation>
</comment>
<name>A0A6L3ZID2_9FLAO</name>
<feature type="domain" description="Cation/H+ exchanger transmembrane" evidence="12">
    <location>
        <begin position="42"/>
        <end position="472"/>
    </location>
</feature>
<evidence type="ECO:0000256" key="6">
    <source>
        <dbReference type="ARBA" id="ARBA00023053"/>
    </source>
</evidence>
<organism evidence="13 14">
    <name type="scientific">Phaeocystidibacter marisrubri</name>
    <dbReference type="NCBI Taxonomy" id="1577780"/>
    <lineage>
        <taxon>Bacteria</taxon>
        <taxon>Pseudomonadati</taxon>
        <taxon>Bacteroidota</taxon>
        <taxon>Flavobacteriia</taxon>
        <taxon>Flavobacteriales</taxon>
        <taxon>Phaeocystidibacteraceae</taxon>
        <taxon>Phaeocystidibacter</taxon>
    </lineage>
</organism>
<feature type="transmembrane region" description="Helical" evidence="10">
    <location>
        <begin position="367"/>
        <end position="388"/>
    </location>
</feature>
<keyword evidence="7" id="KW-0406">Ion transport</keyword>
<keyword evidence="14" id="KW-1185">Reference proteome</keyword>
<evidence type="ECO:0000256" key="8">
    <source>
        <dbReference type="ARBA" id="ARBA00023136"/>
    </source>
</evidence>
<keyword evidence="8 10" id="KW-0472">Membrane</keyword>
<feature type="signal peptide" evidence="11">
    <location>
        <begin position="1"/>
        <end position="22"/>
    </location>
</feature>
<reference evidence="13 14" key="1">
    <citation type="submission" date="2019-10" db="EMBL/GenBank/DDBJ databases">
        <title>Genome sequence of Phaeocystidibacter marisrubri JCM30614 (type strain).</title>
        <authorList>
            <person name="Bowman J.P."/>
        </authorList>
    </citation>
    <scope>NUCLEOTIDE SEQUENCE [LARGE SCALE GENOMIC DNA]</scope>
    <source>
        <strain evidence="13 14">JCM 30614</strain>
    </source>
</reference>
<feature type="transmembrane region" description="Helical" evidence="10">
    <location>
        <begin position="271"/>
        <end position="290"/>
    </location>
</feature>
<evidence type="ECO:0000256" key="3">
    <source>
        <dbReference type="ARBA" id="ARBA00022449"/>
    </source>
</evidence>
<dbReference type="GO" id="GO:0015297">
    <property type="term" value="F:antiporter activity"/>
    <property type="evidence" value="ECO:0007669"/>
    <property type="project" value="UniProtKB-KW"/>
</dbReference>
<evidence type="ECO:0000313" key="13">
    <source>
        <dbReference type="EMBL" id="KAB2817641.1"/>
    </source>
</evidence>